<dbReference type="GO" id="GO:0005829">
    <property type="term" value="C:cytosol"/>
    <property type="evidence" value="ECO:0007669"/>
    <property type="project" value="TreeGrafter"/>
</dbReference>
<gene>
    <name evidence="6" type="ORF">APZ16_01470</name>
</gene>
<dbReference type="GO" id="GO:0050667">
    <property type="term" value="P:homocysteine metabolic process"/>
    <property type="evidence" value="ECO:0007669"/>
    <property type="project" value="TreeGrafter"/>
</dbReference>
<dbReference type="CDD" id="cd02070">
    <property type="entry name" value="corrinoid_protein_B12-BD"/>
    <property type="match status" value="1"/>
</dbReference>
<evidence type="ECO:0000256" key="3">
    <source>
        <dbReference type="ARBA" id="ARBA00023285"/>
    </source>
</evidence>
<dbReference type="FunFam" id="3.40.50.280:FF:000003">
    <property type="entry name" value="Dimethylamine methyltransferase corrinoid protein"/>
    <property type="match status" value="1"/>
</dbReference>
<evidence type="ECO:0000313" key="6">
    <source>
        <dbReference type="EMBL" id="KUO40862.1"/>
    </source>
</evidence>
<dbReference type="PROSITE" id="PS51337">
    <property type="entry name" value="B12_BINDING_NTER"/>
    <property type="match status" value="1"/>
</dbReference>
<feature type="domain" description="B12-binding N-terminal" evidence="5">
    <location>
        <begin position="1"/>
        <end position="92"/>
    </location>
</feature>
<dbReference type="Gene3D" id="1.10.1240.10">
    <property type="entry name" value="Methionine synthase domain"/>
    <property type="match status" value="1"/>
</dbReference>
<dbReference type="InterPro" id="IPR006158">
    <property type="entry name" value="Cobalamin-bd"/>
</dbReference>
<dbReference type="SUPFAM" id="SSF47644">
    <property type="entry name" value="Methionine synthase domain"/>
    <property type="match status" value="1"/>
</dbReference>
<dbReference type="GO" id="GO:0031419">
    <property type="term" value="F:cobalamin binding"/>
    <property type="evidence" value="ECO:0007669"/>
    <property type="project" value="InterPro"/>
</dbReference>
<evidence type="ECO:0000259" key="4">
    <source>
        <dbReference type="PROSITE" id="PS51332"/>
    </source>
</evidence>
<evidence type="ECO:0000313" key="7">
    <source>
        <dbReference type="Proteomes" id="UP000074294"/>
    </source>
</evidence>
<feature type="domain" description="B12-binding" evidence="4">
    <location>
        <begin position="94"/>
        <end position="218"/>
    </location>
</feature>
<dbReference type="AlphaFoldDB" id="A0A147JWK1"/>
<dbReference type="SMART" id="SM01018">
    <property type="entry name" value="B12-binding_2"/>
    <property type="match status" value="1"/>
</dbReference>
<dbReference type="STRING" id="1776334.APZ16_01470"/>
<evidence type="ECO:0000256" key="1">
    <source>
        <dbReference type="ARBA" id="ARBA00010854"/>
    </source>
</evidence>
<evidence type="ECO:0008006" key="8">
    <source>
        <dbReference type="Google" id="ProtNLM"/>
    </source>
</evidence>
<keyword evidence="3" id="KW-0170">Cobalt</keyword>
<accession>A0A147JWK1</accession>
<dbReference type="InterPro" id="IPR036724">
    <property type="entry name" value="Cobalamin-bd_sf"/>
</dbReference>
<name>A0A147JWK1_HADYE</name>
<comment type="similarity">
    <text evidence="1">Belongs to the methylamine corrinoid protein family.</text>
</comment>
<dbReference type="GO" id="GO:0008705">
    <property type="term" value="F:methionine synthase activity"/>
    <property type="evidence" value="ECO:0007669"/>
    <property type="project" value="TreeGrafter"/>
</dbReference>
<dbReference type="EMBL" id="LQMQ01000033">
    <property type="protein sequence ID" value="KUO40862.1"/>
    <property type="molecule type" value="Genomic_DNA"/>
</dbReference>
<dbReference type="PANTHER" id="PTHR45833">
    <property type="entry name" value="METHIONINE SYNTHASE"/>
    <property type="match status" value="1"/>
</dbReference>
<sequence length="218" mass="23597">MTEIKEPIQKLYQSILHFDVRGAKDAAKEVLNNGIDPLEALNGGAIPALREAGNKFERGDYFLPEIMLCAEAFQEAYRVLEPELLNKKEKTESLGRIVIGTVMGDMHDIGKNLVKALLQGAGFEVHDLGRDVPIQRFVEKAKEVDADIVAMSALLTVTMQFLGTTISALKKAGLRAKTIVGGAPITADFARSIGADAFAGDALIGIEECKKLVGKMEK</sequence>
<protein>
    <recommendedName>
        <fullName evidence="8">Cobalamin-binding protein</fullName>
    </recommendedName>
</protein>
<dbReference type="SUPFAM" id="SSF52242">
    <property type="entry name" value="Cobalamin (vitamin B12)-binding domain"/>
    <property type="match status" value="1"/>
</dbReference>
<dbReference type="Gene3D" id="3.40.50.280">
    <property type="entry name" value="Cobalamin-binding domain"/>
    <property type="match status" value="1"/>
</dbReference>
<evidence type="ECO:0000259" key="5">
    <source>
        <dbReference type="PROSITE" id="PS51337"/>
    </source>
</evidence>
<dbReference type="GO" id="GO:0046653">
    <property type="term" value="P:tetrahydrofolate metabolic process"/>
    <property type="evidence" value="ECO:0007669"/>
    <property type="project" value="TreeGrafter"/>
</dbReference>
<dbReference type="Pfam" id="PF02607">
    <property type="entry name" value="B12-binding_2"/>
    <property type="match status" value="1"/>
</dbReference>
<keyword evidence="2" id="KW-0479">Metal-binding</keyword>
<dbReference type="PROSITE" id="PS51332">
    <property type="entry name" value="B12_BINDING"/>
    <property type="match status" value="1"/>
</dbReference>
<dbReference type="GO" id="GO:0046872">
    <property type="term" value="F:metal ion binding"/>
    <property type="evidence" value="ECO:0007669"/>
    <property type="project" value="UniProtKB-KW"/>
</dbReference>
<dbReference type="InterPro" id="IPR003759">
    <property type="entry name" value="Cbl-bd_cap"/>
</dbReference>
<dbReference type="InterPro" id="IPR036594">
    <property type="entry name" value="Meth_synthase_dom"/>
</dbReference>
<evidence type="ECO:0000256" key="2">
    <source>
        <dbReference type="ARBA" id="ARBA00022723"/>
    </source>
</evidence>
<dbReference type="Proteomes" id="UP000074294">
    <property type="component" value="Unassembled WGS sequence"/>
</dbReference>
<comment type="caution">
    <text evidence="6">The sequence shown here is derived from an EMBL/GenBank/DDBJ whole genome shotgun (WGS) entry which is preliminary data.</text>
</comment>
<proteinExistence type="inferred from homology"/>
<reference evidence="6 7" key="1">
    <citation type="journal article" date="2016" name="Nat. Microbiol.">
        <title>Genomic inference of the metabolism of cosmopolitan subsurface Archaea, Hadesarchaea.</title>
        <authorList>
            <person name="Baker B.J."/>
            <person name="Saw J.H."/>
            <person name="Lind A.E."/>
            <person name="Lazar C.S."/>
            <person name="Hinrichs K.-U."/>
            <person name="Teske A.P."/>
            <person name="Ettema T.J."/>
        </authorList>
    </citation>
    <scope>NUCLEOTIDE SEQUENCE [LARGE SCALE GENOMIC DNA]</scope>
</reference>
<dbReference type="InterPro" id="IPR050554">
    <property type="entry name" value="Met_Synthase/Corrinoid"/>
</dbReference>
<organism evidence="6 7">
    <name type="scientific">Hadarchaeum yellowstonense</name>
    <dbReference type="NCBI Taxonomy" id="1776334"/>
    <lineage>
        <taxon>Archaea</taxon>
        <taxon>Methanobacteriati</taxon>
        <taxon>Candidatus Hadarchaeota</taxon>
        <taxon>Candidatus Hadarchaeia</taxon>
        <taxon>Candidatus Hadarchaeales</taxon>
        <taxon>Candidatus Hadarchaeaceae</taxon>
        <taxon>Candidatus Hadarchaeum</taxon>
    </lineage>
</organism>
<dbReference type="Pfam" id="PF02310">
    <property type="entry name" value="B12-binding"/>
    <property type="match status" value="1"/>
</dbReference>
<dbReference type="PANTHER" id="PTHR45833:SF1">
    <property type="entry name" value="METHIONINE SYNTHASE"/>
    <property type="match status" value="1"/>
</dbReference>